<comment type="caution">
    <text evidence="1">The sequence shown here is derived from an EMBL/GenBank/DDBJ whole genome shotgun (WGS) entry which is preliminary data.</text>
</comment>
<accession>A0AC61QWU5</accession>
<protein>
    <submittedName>
        <fullName evidence="1">Uncharacterized protein</fullName>
    </submittedName>
</protein>
<organism evidence="1 2">
    <name type="scientific">Hominisplanchenecus murintestinalis</name>
    <dbReference type="NCBI Taxonomy" id="2941517"/>
    <lineage>
        <taxon>Bacteria</taxon>
        <taxon>Bacillati</taxon>
        <taxon>Bacillota</taxon>
        <taxon>Clostridia</taxon>
        <taxon>Lachnospirales</taxon>
        <taxon>Lachnospiraceae</taxon>
        <taxon>Hominisplanchenecus</taxon>
    </lineage>
</organism>
<sequence length="796" mass="88290">MKKARKFCALILGISISFGTSSHAAEIIEQPVSPEIVLDDAQNVEKILEEKTSLEEVERDIDTLNNLLPAQKKRFSLQEQMTIETITELSREDAISTAEAINQIQDEKLYETALHEVLNAYYEEESFNISQITAFSSKTDSRANSMLADYAEAKAERDKQNLLNYKAGEVLITFKDGTTEEQIAEIANYIGGSYHILRTFPINENLPECDLKRLEKVKDYKFPLIVAMNIGLDMTVEKAKKLLGTLDCVSHVEMDGIVRNPVSIQSDFGVNDTKVNEQTYLNQIQATQAWKTYQSSGTEVLAQETYVAVIDTGLDITHEDLKNQYSKELSISFVKNGNSVDIQPMNLNNCYLRDYVTYADHGTEVASVIAAESNNKKGIVGIASPEGNLTKIIAINLYYQPYIEDGKKQYHFENKSLIEAIRYAVSNGARVINMSLGISWEDPDVQDVINYAHEADVVLCGAVGNNGKNESYCPANFNHVISVASVNKDNTRASFSNYHNTVDLAAPGVDIYVCTLNNGYISSGGTSLSTPMVSAAAAILASMRSVPTDKILSADEIESILCETATDLFTPGKDIYSGYGLLNINLALQTAKQKFISNIAPTNMQAVAKNYNSIALHWKGITWAERYLIFRSTEPNGTYTKIASLHCDTTCDTNSNGNGYWWYKDSNRATGTRYYYKIRAAISYKDSFRFSNYTPIVNAVCTLNTPTGLSLTSTTGKITAAWQKVDGAEGYQIWRSESKNGTYKRIHTITSGTILSYSDATPKAGTTYYYKIRAYRKPNGTAIFSNFSAIATKKAK</sequence>
<dbReference type="Proteomes" id="UP000307720">
    <property type="component" value="Unassembled WGS sequence"/>
</dbReference>
<dbReference type="EMBL" id="SRZB01000037">
    <property type="protein sequence ID" value="TGX97174.1"/>
    <property type="molecule type" value="Genomic_DNA"/>
</dbReference>
<evidence type="ECO:0000313" key="2">
    <source>
        <dbReference type="Proteomes" id="UP000307720"/>
    </source>
</evidence>
<name>A0AC61QWU5_9FIRM</name>
<gene>
    <name evidence="1" type="ORF">E5357_13675</name>
</gene>
<proteinExistence type="predicted"/>
<reference evidence="1" key="1">
    <citation type="submission" date="2019-04" db="EMBL/GenBank/DDBJ databases">
        <title>Microbes associate with the intestines of laboratory mice.</title>
        <authorList>
            <person name="Navarre W."/>
            <person name="Wong E."/>
            <person name="Huang K."/>
            <person name="Tropini C."/>
            <person name="Ng K."/>
            <person name="Yu B."/>
        </authorList>
    </citation>
    <scope>NUCLEOTIDE SEQUENCE</scope>
    <source>
        <strain evidence="1">NM72_1-8</strain>
    </source>
</reference>
<keyword evidence="2" id="KW-1185">Reference proteome</keyword>
<evidence type="ECO:0000313" key="1">
    <source>
        <dbReference type="EMBL" id="TGX97174.1"/>
    </source>
</evidence>